<dbReference type="RefSeq" id="WP_048898491.1">
    <property type="nucleotide sequence ID" value="NZ_AP024852.1"/>
</dbReference>
<accession>A0A0J8XZC6</accession>
<name>A0A0J8XZC6_9GAMM</name>
<dbReference type="OrthoDB" id="9797178at2"/>
<feature type="domain" description="N-acetyltransferase" evidence="1">
    <location>
        <begin position="1"/>
        <end position="136"/>
    </location>
</feature>
<keyword evidence="2" id="KW-0808">Transferase</keyword>
<dbReference type="Pfam" id="PF00583">
    <property type="entry name" value="Acetyltransf_1"/>
    <property type="match status" value="1"/>
</dbReference>
<dbReference type="SUPFAM" id="SSF55729">
    <property type="entry name" value="Acyl-CoA N-acyltransferases (Nat)"/>
    <property type="match status" value="1"/>
</dbReference>
<keyword evidence="3" id="KW-1185">Reference proteome</keyword>
<dbReference type="STRING" id="680026.AB733_09100"/>
<dbReference type="Proteomes" id="UP000240481">
    <property type="component" value="Unassembled WGS sequence"/>
</dbReference>
<gene>
    <name evidence="2" type="ORF">C9I94_04975</name>
</gene>
<dbReference type="EMBL" id="PYLZ01000002">
    <property type="protein sequence ID" value="PSW25923.1"/>
    <property type="molecule type" value="Genomic_DNA"/>
</dbReference>
<dbReference type="Gene3D" id="3.40.630.30">
    <property type="match status" value="1"/>
</dbReference>
<dbReference type="AlphaFoldDB" id="A0A0J8XZC6"/>
<dbReference type="GO" id="GO:0016747">
    <property type="term" value="F:acyltransferase activity, transferring groups other than amino-acyl groups"/>
    <property type="evidence" value="ECO:0007669"/>
    <property type="project" value="InterPro"/>
</dbReference>
<dbReference type="InterPro" id="IPR000182">
    <property type="entry name" value="GNAT_dom"/>
</dbReference>
<comment type="caution">
    <text evidence="2">The sequence shown here is derived from an EMBL/GenBank/DDBJ whole genome shotgun (WGS) entry which is preliminary data.</text>
</comment>
<proteinExistence type="predicted"/>
<dbReference type="CDD" id="cd04301">
    <property type="entry name" value="NAT_SF"/>
    <property type="match status" value="1"/>
</dbReference>
<evidence type="ECO:0000259" key="1">
    <source>
        <dbReference type="PROSITE" id="PS51186"/>
    </source>
</evidence>
<reference evidence="2 3" key="1">
    <citation type="submission" date="2018-01" db="EMBL/GenBank/DDBJ databases">
        <title>Whole genome sequencing of Histamine producing bacteria.</title>
        <authorList>
            <person name="Butler K."/>
        </authorList>
    </citation>
    <scope>NUCLEOTIDE SEQUENCE [LARGE SCALE GENOMIC DNA]</scope>
    <source>
        <strain evidence="2 3">DSM 24669</strain>
    </source>
</reference>
<sequence>MKTPYQIQFEAFNADDFYTEAHAKLYAQFAEDLIAEGNYSIVYQGVAHACYTPITIDKAPNLKCFVLAPLAVRPEHQGKGYATKLMEQAESELDADVVFVLGDPKHYARRFNAKHNVELPVGTGESPDFWFARELTQGVLEGIGKSSSTIKGVFANPIMWSNPDDQI</sequence>
<evidence type="ECO:0000313" key="2">
    <source>
        <dbReference type="EMBL" id="PSW25923.1"/>
    </source>
</evidence>
<organism evidence="2 3">
    <name type="scientific">Photobacterium swingsii</name>
    <dbReference type="NCBI Taxonomy" id="680026"/>
    <lineage>
        <taxon>Bacteria</taxon>
        <taxon>Pseudomonadati</taxon>
        <taxon>Pseudomonadota</taxon>
        <taxon>Gammaproteobacteria</taxon>
        <taxon>Vibrionales</taxon>
        <taxon>Vibrionaceae</taxon>
        <taxon>Photobacterium</taxon>
    </lineage>
</organism>
<dbReference type="PROSITE" id="PS51186">
    <property type="entry name" value="GNAT"/>
    <property type="match status" value="1"/>
</dbReference>
<evidence type="ECO:0000313" key="3">
    <source>
        <dbReference type="Proteomes" id="UP000240481"/>
    </source>
</evidence>
<protein>
    <submittedName>
        <fullName evidence="2">GNAT family N-acetyltransferase</fullName>
    </submittedName>
</protein>
<dbReference type="InterPro" id="IPR016181">
    <property type="entry name" value="Acyl_CoA_acyltransferase"/>
</dbReference>